<accession>A0A830G8T8</accession>
<dbReference type="GO" id="GO:0004462">
    <property type="term" value="F:lactoylglutathione lyase activity"/>
    <property type="evidence" value="ECO:0007669"/>
    <property type="project" value="InterPro"/>
</dbReference>
<protein>
    <submittedName>
        <fullName evidence="3">Lactoylglutathione lyase</fullName>
    </submittedName>
</protein>
<dbReference type="PROSITE" id="PS00934">
    <property type="entry name" value="GLYOXALASE_I_1"/>
    <property type="match status" value="1"/>
</dbReference>
<evidence type="ECO:0000256" key="1">
    <source>
        <dbReference type="ARBA" id="ARBA00022723"/>
    </source>
</evidence>
<dbReference type="InterPro" id="IPR051785">
    <property type="entry name" value="MMCE/EMCE_epimerase"/>
</dbReference>
<dbReference type="Gene3D" id="3.10.180.10">
    <property type="entry name" value="2,3-Dihydroxybiphenyl 1,2-Dioxygenase, domain 1"/>
    <property type="match status" value="1"/>
</dbReference>
<feature type="domain" description="VOC" evidence="2">
    <location>
        <begin position="2"/>
        <end position="116"/>
    </location>
</feature>
<dbReference type="OrthoDB" id="358887at2157"/>
<dbReference type="RefSeq" id="WP_188877055.1">
    <property type="nucleotide sequence ID" value="NZ_BMOQ01000002.1"/>
</dbReference>
<dbReference type="PANTHER" id="PTHR43048">
    <property type="entry name" value="METHYLMALONYL-COA EPIMERASE"/>
    <property type="match status" value="1"/>
</dbReference>
<dbReference type="InterPro" id="IPR037523">
    <property type="entry name" value="VOC_core"/>
</dbReference>
<keyword evidence="4" id="KW-1185">Reference proteome</keyword>
<keyword evidence="1" id="KW-0479">Metal-binding</keyword>
<dbReference type="CDD" id="cd06587">
    <property type="entry name" value="VOC"/>
    <property type="match status" value="1"/>
</dbReference>
<gene>
    <name evidence="3" type="primary">gloA</name>
    <name evidence="3" type="ORF">GCM10009021_06110</name>
</gene>
<evidence type="ECO:0000313" key="3">
    <source>
        <dbReference type="EMBL" id="GGN09357.1"/>
    </source>
</evidence>
<organism evidence="3 4">
    <name type="scientific">Halarchaeum nitratireducens</name>
    <dbReference type="NCBI Taxonomy" id="489913"/>
    <lineage>
        <taxon>Archaea</taxon>
        <taxon>Methanobacteriati</taxon>
        <taxon>Methanobacteriota</taxon>
        <taxon>Stenosarchaea group</taxon>
        <taxon>Halobacteria</taxon>
        <taxon>Halobacteriales</taxon>
        <taxon>Halobacteriaceae</taxon>
    </lineage>
</organism>
<evidence type="ECO:0000313" key="4">
    <source>
        <dbReference type="Proteomes" id="UP000608850"/>
    </source>
</evidence>
<dbReference type="Pfam" id="PF00903">
    <property type="entry name" value="Glyoxalase"/>
    <property type="match status" value="1"/>
</dbReference>
<dbReference type="InterPro" id="IPR018146">
    <property type="entry name" value="Glyoxalase_1_CS"/>
</dbReference>
<comment type="caution">
    <text evidence="3">The sequence shown here is derived from an EMBL/GenBank/DDBJ whole genome shotgun (WGS) entry which is preliminary data.</text>
</comment>
<keyword evidence="3" id="KW-0456">Lyase</keyword>
<reference evidence="3 4" key="1">
    <citation type="journal article" date="2019" name="Int. J. Syst. Evol. Microbiol.">
        <title>The Global Catalogue of Microorganisms (GCM) 10K type strain sequencing project: providing services to taxonomists for standard genome sequencing and annotation.</title>
        <authorList>
            <consortium name="The Broad Institute Genomics Platform"/>
            <consortium name="The Broad Institute Genome Sequencing Center for Infectious Disease"/>
            <person name="Wu L."/>
            <person name="Ma J."/>
        </authorList>
    </citation>
    <scope>NUCLEOTIDE SEQUENCE [LARGE SCALE GENOMIC DNA]</scope>
    <source>
        <strain evidence="3 4">JCM 16331</strain>
    </source>
</reference>
<dbReference type="Proteomes" id="UP000608850">
    <property type="component" value="Unassembled WGS sequence"/>
</dbReference>
<dbReference type="GO" id="GO:0046491">
    <property type="term" value="P:L-methylmalonyl-CoA metabolic process"/>
    <property type="evidence" value="ECO:0007669"/>
    <property type="project" value="TreeGrafter"/>
</dbReference>
<dbReference type="GO" id="GO:0046872">
    <property type="term" value="F:metal ion binding"/>
    <property type="evidence" value="ECO:0007669"/>
    <property type="project" value="UniProtKB-KW"/>
</dbReference>
<dbReference type="SUPFAM" id="SSF54593">
    <property type="entry name" value="Glyoxalase/Bleomycin resistance protein/Dihydroxybiphenyl dioxygenase"/>
    <property type="match status" value="1"/>
</dbReference>
<dbReference type="InterPro" id="IPR029068">
    <property type="entry name" value="Glyas_Bleomycin-R_OHBP_Dase"/>
</dbReference>
<evidence type="ECO:0000259" key="2">
    <source>
        <dbReference type="PROSITE" id="PS51819"/>
    </source>
</evidence>
<proteinExistence type="predicted"/>
<name>A0A830G8T8_9EURY</name>
<dbReference type="EMBL" id="BMOQ01000002">
    <property type="protein sequence ID" value="GGN09357.1"/>
    <property type="molecule type" value="Genomic_DNA"/>
</dbReference>
<dbReference type="PROSITE" id="PS51819">
    <property type="entry name" value="VOC"/>
    <property type="match status" value="1"/>
</dbReference>
<dbReference type="AlphaFoldDB" id="A0A830G8T8"/>
<sequence>MRVHHVALEVADVETTSAFYEDVLGLHETRTFEIDGERSDCVGGDGGGELQFVEVDEPDRGVNHVAVTVADLDATIDAAVAEWDSEVVHRPKRLDGGDRVAVLTDPEGYRVELIEADG</sequence>
<dbReference type="GO" id="GO:0004493">
    <property type="term" value="F:methylmalonyl-CoA epimerase activity"/>
    <property type="evidence" value="ECO:0007669"/>
    <property type="project" value="TreeGrafter"/>
</dbReference>
<dbReference type="PANTHER" id="PTHR43048:SF5">
    <property type="entry name" value="BLR5325 PROTEIN"/>
    <property type="match status" value="1"/>
</dbReference>
<dbReference type="InterPro" id="IPR004360">
    <property type="entry name" value="Glyas_Fos-R_dOase_dom"/>
</dbReference>